<dbReference type="EMBL" id="QKKF02010819">
    <property type="protein sequence ID" value="RZF44402.1"/>
    <property type="molecule type" value="Genomic_DNA"/>
</dbReference>
<name>A0A482XFB2_LAOST</name>
<feature type="signal peptide" evidence="1">
    <location>
        <begin position="1"/>
        <end position="21"/>
    </location>
</feature>
<evidence type="ECO:0000313" key="2">
    <source>
        <dbReference type="EMBL" id="RZF44402.1"/>
    </source>
</evidence>
<reference evidence="2 3" key="1">
    <citation type="journal article" date="2017" name="Gigascience">
        <title>Genome sequence of the small brown planthopper, Laodelphax striatellus.</title>
        <authorList>
            <person name="Zhu J."/>
            <person name="Jiang F."/>
            <person name="Wang X."/>
            <person name="Yang P."/>
            <person name="Bao Y."/>
            <person name="Zhao W."/>
            <person name="Wang W."/>
            <person name="Lu H."/>
            <person name="Wang Q."/>
            <person name="Cui N."/>
            <person name="Li J."/>
            <person name="Chen X."/>
            <person name="Luo L."/>
            <person name="Yu J."/>
            <person name="Kang L."/>
            <person name="Cui F."/>
        </authorList>
    </citation>
    <scope>NUCLEOTIDE SEQUENCE [LARGE SCALE GENOMIC DNA]</scope>
    <source>
        <strain evidence="2">Lst14</strain>
    </source>
</reference>
<keyword evidence="3" id="KW-1185">Reference proteome</keyword>
<protein>
    <submittedName>
        <fullName evidence="2">Uncharacterized protein</fullName>
    </submittedName>
</protein>
<dbReference type="AlphaFoldDB" id="A0A482XFB2"/>
<feature type="chain" id="PRO_5019845135" evidence="1">
    <location>
        <begin position="22"/>
        <end position="88"/>
    </location>
</feature>
<sequence>MASFKVMLFVALFAFAAVVMAEERVKKSPVYPYAAVAYPYAAPAAYPYAALPYAHAAAYPYAAYPYAKAYYAGHDDGSYFPGKYDPYY</sequence>
<gene>
    <name evidence="2" type="ORF">LSTR_LSTR010031</name>
</gene>
<evidence type="ECO:0000313" key="3">
    <source>
        <dbReference type="Proteomes" id="UP000291343"/>
    </source>
</evidence>
<proteinExistence type="predicted"/>
<comment type="caution">
    <text evidence="2">The sequence shown here is derived from an EMBL/GenBank/DDBJ whole genome shotgun (WGS) entry which is preliminary data.</text>
</comment>
<dbReference type="Proteomes" id="UP000291343">
    <property type="component" value="Unassembled WGS sequence"/>
</dbReference>
<dbReference type="InParanoid" id="A0A482XFB2"/>
<evidence type="ECO:0000256" key="1">
    <source>
        <dbReference type="SAM" id="SignalP"/>
    </source>
</evidence>
<accession>A0A482XFB2</accession>
<keyword evidence="1" id="KW-0732">Signal</keyword>
<organism evidence="2 3">
    <name type="scientific">Laodelphax striatellus</name>
    <name type="common">Small brown planthopper</name>
    <name type="synonym">Delphax striatella</name>
    <dbReference type="NCBI Taxonomy" id="195883"/>
    <lineage>
        <taxon>Eukaryota</taxon>
        <taxon>Metazoa</taxon>
        <taxon>Ecdysozoa</taxon>
        <taxon>Arthropoda</taxon>
        <taxon>Hexapoda</taxon>
        <taxon>Insecta</taxon>
        <taxon>Pterygota</taxon>
        <taxon>Neoptera</taxon>
        <taxon>Paraneoptera</taxon>
        <taxon>Hemiptera</taxon>
        <taxon>Auchenorrhyncha</taxon>
        <taxon>Fulgoroidea</taxon>
        <taxon>Delphacidae</taxon>
        <taxon>Criomorphinae</taxon>
        <taxon>Laodelphax</taxon>
    </lineage>
</organism>